<reference evidence="1" key="1">
    <citation type="submission" date="2014-11" db="EMBL/GenBank/DDBJ databases">
        <authorList>
            <person name="Otto D Thomas"/>
            <person name="Naeem Raeece"/>
        </authorList>
    </citation>
    <scope>NUCLEOTIDE SEQUENCE</scope>
</reference>
<sequence>MEVGMYTMFGYLCALEKIPPFRVKRCSTGDGVTVASFVITGKGAAPSPAAAKLGRRCRTVIHCGESGRGAARPLPCSTGGDRLFTVLTEPVVSVGAQPVTWGKRRLGPYVLDRVR</sequence>
<proteinExistence type="predicted"/>
<name>A0A0G4G3Y4_9ALVE</name>
<protein>
    <submittedName>
        <fullName evidence="1">Uncharacterized protein</fullName>
    </submittedName>
</protein>
<dbReference type="AlphaFoldDB" id="A0A0G4G3Y4"/>
<gene>
    <name evidence="1" type="ORF">Cvel_20175</name>
</gene>
<dbReference type="VEuPathDB" id="CryptoDB:Cvel_20175"/>
<evidence type="ECO:0000313" key="1">
    <source>
        <dbReference type="EMBL" id="CEM23121.1"/>
    </source>
</evidence>
<dbReference type="PhylomeDB" id="A0A0G4G3Y4"/>
<dbReference type="EMBL" id="CDMZ01000875">
    <property type="protein sequence ID" value="CEM23121.1"/>
    <property type="molecule type" value="Genomic_DNA"/>
</dbReference>
<organism evidence="1">
    <name type="scientific">Chromera velia CCMP2878</name>
    <dbReference type="NCBI Taxonomy" id="1169474"/>
    <lineage>
        <taxon>Eukaryota</taxon>
        <taxon>Sar</taxon>
        <taxon>Alveolata</taxon>
        <taxon>Colpodellida</taxon>
        <taxon>Chromeraceae</taxon>
        <taxon>Chromera</taxon>
    </lineage>
</organism>
<accession>A0A0G4G3Y4</accession>